<reference evidence="11 12" key="1">
    <citation type="journal article" date="2013" name="Int. J. Syst. Evol. Microbiol.">
        <title>Roseomonas aerophila sp. nov., isolated from air.</title>
        <authorList>
            <person name="Kim S.J."/>
            <person name="Weon H.Y."/>
            <person name="Ahn J.H."/>
            <person name="Hong S.B."/>
            <person name="Seok S.J."/>
            <person name="Whang K.S."/>
            <person name="Kwon S.W."/>
        </authorList>
    </citation>
    <scope>NUCLEOTIDE SEQUENCE [LARGE SCALE GENOMIC DNA]</scope>
    <source>
        <strain evidence="11 12">NBRC 108923</strain>
    </source>
</reference>
<evidence type="ECO:0000313" key="12">
    <source>
        <dbReference type="Proteomes" id="UP000626026"/>
    </source>
</evidence>
<feature type="transmembrane region" description="Helical" evidence="9">
    <location>
        <begin position="137"/>
        <end position="157"/>
    </location>
</feature>
<feature type="transmembrane region" description="Helical" evidence="9">
    <location>
        <begin position="253"/>
        <end position="270"/>
    </location>
</feature>
<feature type="transmembrane region" description="Helical" evidence="9">
    <location>
        <begin position="51"/>
        <end position="71"/>
    </location>
</feature>
<accession>A0ABR7RKU9</accession>
<dbReference type="InterPro" id="IPR052175">
    <property type="entry name" value="ComplexI-like_HydComp"/>
</dbReference>
<gene>
    <name evidence="11" type="ORF">IBL26_08830</name>
</gene>
<feature type="transmembrane region" description="Helical" evidence="9">
    <location>
        <begin position="417"/>
        <end position="437"/>
    </location>
</feature>
<protein>
    <recommendedName>
        <fullName evidence="10">NADH:quinone oxidoreductase/Mrp antiporter transmembrane domain-containing protein</fullName>
    </recommendedName>
</protein>
<keyword evidence="5" id="KW-0560">Oxidoreductase</keyword>
<feature type="region of interest" description="Disordered" evidence="8">
    <location>
        <begin position="500"/>
        <end position="565"/>
    </location>
</feature>
<feature type="transmembrane region" description="Helical" evidence="9">
    <location>
        <begin position="312"/>
        <end position="331"/>
    </location>
</feature>
<feature type="transmembrane region" description="Helical" evidence="9">
    <location>
        <begin position="282"/>
        <end position="305"/>
    </location>
</feature>
<dbReference type="EMBL" id="JACTVA010000011">
    <property type="protein sequence ID" value="MBC9206936.1"/>
    <property type="molecule type" value="Genomic_DNA"/>
</dbReference>
<dbReference type="PANTHER" id="PTHR42682">
    <property type="entry name" value="HYDROGENASE-4 COMPONENT F"/>
    <property type="match status" value="1"/>
</dbReference>
<feature type="transmembrane region" description="Helical" evidence="9">
    <location>
        <begin position="169"/>
        <end position="191"/>
    </location>
</feature>
<dbReference type="InterPro" id="IPR001750">
    <property type="entry name" value="ND/Mrp_TM"/>
</dbReference>
<comment type="caution">
    <text evidence="11">The sequence shown here is derived from an EMBL/GenBank/DDBJ whole genome shotgun (WGS) entry which is preliminary data.</text>
</comment>
<feature type="transmembrane region" description="Helical" evidence="9">
    <location>
        <begin position="217"/>
        <end position="241"/>
    </location>
</feature>
<keyword evidence="6 9" id="KW-0472">Membrane</keyword>
<organism evidence="11 12">
    <name type="scientific">Teichococcus aerophilus</name>
    <dbReference type="NCBI Taxonomy" id="1224513"/>
    <lineage>
        <taxon>Bacteria</taxon>
        <taxon>Pseudomonadati</taxon>
        <taxon>Pseudomonadota</taxon>
        <taxon>Alphaproteobacteria</taxon>
        <taxon>Acetobacterales</taxon>
        <taxon>Roseomonadaceae</taxon>
        <taxon>Roseomonas</taxon>
    </lineage>
</organism>
<keyword evidence="3 7" id="KW-0812">Transmembrane</keyword>
<feature type="transmembrane region" description="Helical" evidence="9">
    <location>
        <begin position="343"/>
        <end position="362"/>
    </location>
</feature>
<comment type="subcellular location">
    <subcellularLocation>
        <location evidence="1">Cell membrane</location>
        <topology evidence="1">Multi-pass membrane protein</topology>
    </subcellularLocation>
    <subcellularLocation>
        <location evidence="7">Membrane</location>
        <topology evidence="7">Multi-pass membrane protein</topology>
    </subcellularLocation>
</comment>
<keyword evidence="4 9" id="KW-1133">Transmembrane helix</keyword>
<feature type="transmembrane region" description="Helical" evidence="9">
    <location>
        <begin position="383"/>
        <end position="405"/>
    </location>
</feature>
<dbReference type="Proteomes" id="UP000626026">
    <property type="component" value="Unassembled WGS sequence"/>
</dbReference>
<feature type="region of interest" description="Disordered" evidence="8">
    <location>
        <begin position="450"/>
        <end position="475"/>
    </location>
</feature>
<evidence type="ECO:0000256" key="4">
    <source>
        <dbReference type="ARBA" id="ARBA00022989"/>
    </source>
</evidence>
<evidence type="ECO:0000256" key="1">
    <source>
        <dbReference type="ARBA" id="ARBA00004651"/>
    </source>
</evidence>
<dbReference type="RefSeq" id="WP_187784106.1">
    <property type="nucleotide sequence ID" value="NZ_JACTVA010000011.1"/>
</dbReference>
<feature type="transmembrane region" description="Helical" evidence="9">
    <location>
        <begin position="83"/>
        <end position="106"/>
    </location>
</feature>
<dbReference type="PANTHER" id="PTHR42682:SF5">
    <property type="entry name" value="HYDROGENASE-4 COMPONENT F"/>
    <property type="match status" value="1"/>
</dbReference>
<evidence type="ECO:0000256" key="3">
    <source>
        <dbReference type="ARBA" id="ARBA00022692"/>
    </source>
</evidence>
<feature type="transmembrane region" description="Helical" evidence="9">
    <location>
        <begin position="24"/>
        <end position="44"/>
    </location>
</feature>
<keyword evidence="2" id="KW-1003">Cell membrane</keyword>
<feature type="transmembrane region" description="Helical" evidence="9">
    <location>
        <begin position="113"/>
        <end position="131"/>
    </location>
</feature>
<feature type="compositionally biased region" description="Basic and acidic residues" evidence="8">
    <location>
        <begin position="462"/>
        <end position="475"/>
    </location>
</feature>
<evidence type="ECO:0000259" key="10">
    <source>
        <dbReference type="Pfam" id="PF00361"/>
    </source>
</evidence>
<proteinExistence type="predicted"/>
<evidence type="ECO:0000256" key="2">
    <source>
        <dbReference type="ARBA" id="ARBA00022475"/>
    </source>
</evidence>
<evidence type="ECO:0000256" key="5">
    <source>
        <dbReference type="ARBA" id="ARBA00023002"/>
    </source>
</evidence>
<evidence type="ECO:0000256" key="9">
    <source>
        <dbReference type="SAM" id="Phobius"/>
    </source>
</evidence>
<keyword evidence="12" id="KW-1185">Reference proteome</keyword>
<evidence type="ECO:0000256" key="6">
    <source>
        <dbReference type="ARBA" id="ARBA00023136"/>
    </source>
</evidence>
<feature type="transmembrane region" description="Helical" evidence="9">
    <location>
        <begin position="593"/>
        <end position="612"/>
    </location>
</feature>
<evidence type="ECO:0000256" key="8">
    <source>
        <dbReference type="SAM" id="MobiDB-lite"/>
    </source>
</evidence>
<feature type="compositionally biased region" description="Pro residues" evidence="8">
    <location>
        <begin position="546"/>
        <end position="563"/>
    </location>
</feature>
<name>A0ABR7RKU9_9PROT</name>
<evidence type="ECO:0000256" key="7">
    <source>
        <dbReference type="RuleBase" id="RU000320"/>
    </source>
</evidence>
<evidence type="ECO:0000313" key="11">
    <source>
        <dbReference type="EMBL" id="MBC9206936.1"/>
    </source>
</evidence>
<sequence>MMPWSDILASGALPDWAVTLLSPWALPWLVVALPWLGAAVLSALSAPRVAAWVNVGVAALTLVAATVLLALPAEATGLLRAEALNLPLLLLAALVGLSGAVALAVLPPHEGTARAFTAGYQLLLGATHLAVLADDFAVMWMALVLAVMTVAMLAALTRGPAALAAAWKTVLLGGAGAGLALLGTMVLAMAAQPLTGDANALSFDAMLRVGREAESGLLTLGFVLLLAGYGVLAGLVPLHAWLPDAQAEAPTPLMAIPCALLGNAALLAVLRAQAVASLNPAWLPPGVLLLLAGLAGIGFAAAALWRQRQVGRFLAVCAIGQTGLAAFAFGLGGPAVMAGLLQMMAATLALSAAAFAIARASALRGGADGMHALSGLATTDPRLGWGLAAALGALAGLPPLAQFVSEFLLVQQAVARLPWMALPLGIGLVALAIATLARLRGLCFGPAPEGARTNVAGAARPRTQEGARLHPSPDHRFRAAEGTRREPTLQPAAGALSGIATAGHAAPPGDDAPATSPAGLRAELPSGLRVNPPAQARAETLADPQAPAPEPTPLDAPALPPSLPDSARAHALAAIRASEAEEAVPLHPAGGEAVSILILLHLLALLALGLFLPGPLAALLAEAAKVAG</sequence>
<feature type="compositionally biased region" description="Low complexity" evidence="8">
    <location>
        <begin position="500"/>
        <end position="519"/>
    </location>
</feature>
<dbReference type="Pfam" id="PF00361">
    <property type="entry name" value="Proton_antipo_M"/>
    <property type="match status" value="1"/>
</dbReference>
<feature type="domain" description="NADH:quinone oxidoreductase/Mrp antiporter transmembrane" evidence="10">
    <location>
        <begin position="133"/>
        <end position="425"/>
    </location>
</feature>